<dbReference type="EMBL" id="AP026978">
    <property type="protein sequence ID" value="BDU02922.1"/>
    <property type="molecule type" value="Genomic_DNA"/>
</dbReference>
<sequence>MSRRLRNIRKRFAIRPCGAATVALLALALVTSGCNEPGAVDMKVGECGFFTPGQANRAWEVQRRSCTDPEAALVVVRGASTVDCADLSFSWSGRGSQKLNVCTHLNAQVGDCFNNPKNQYSHLVRLRKVPCSTPEAYQVNTRVEGDDYGVCKATNSKYGQTADIVHKQPPVSFCLHRVGS</sequence>
<keyword evidence="1" id="KW-0732">Signal</keyword>
<gene>
    <name evidence="2" type="ORF">IFM12276_59500</name>
</gene>
<dbReference type="RefSeq" id="WP_281876046.1">
    <property type="nucleotide sequence ID" value="NZ_AP026978.1"/>
</dbReference>
<dbReference type="Proteomes" id="UP001317870">
    <property type="component" value="Chromosome"/>
</dbReference>
<evidence type="ECO:0000313" key="3">
    <source>
        <dbReference type="Proteomes" id="UP001317870"/>
    </source>
</evidence>
<reference evidence="2 3" key="1">
    <citation type="submission" date="2022-11" db="EMBL/GenBank/DDBJ databases">
        <title>Genome Sequencing of Nocardia sp. ON39_IFM12276 and assembly.</title>
        <authorList>
            <person name="Shimojima M."/>
            <person name="Toyokawa M."/>
            <person name="Uesaka K."/>
        </authorList>
    </citation>
    <scope>NUCLEOTIDE SEQUENCE [LARGE SCALE GENOMIC DNA]</scope>
    <source>
        <strain evidence="2 3">IFM 12276</strain>
    </source>
</reference>
<keyword evidence="3" id="KW-1185">Reference proteome</keyword>
<feature type="chain" id="PRO_5047241976" evidence="1">
    <location>
        <begin position="29"/>
        <end position="180"/>
    </location>
</feature>
<organism evidence="2 3">
    <name type="scientific">Nocardia sputorum</name>
    <dbReference type="NCBI Taxonomy" id="2984338"/>
    <lineage>
        <taxon>Bacteria</taxon>
        <taxon>Bacillati</taxon>
        <taxon>Actinomycetota</taxon>
        <taxon>Actinomycetes</taxon>
        <taxon>Mycobacteriales</taxon>
        <taxon>Nocardiaceae</taxon>
        <taxon>Nocardia</taxon>
    </lineage>
</organism>
<accession>A0ABN6UC81</accession>
<protein>
    <submittedName>
        <fullName evidence="2">Uncharacterized protein</fullName>
    </submittedName>
</protein>
<feature type="signal peptide" evidence="1">
    <location>
        <begin position="1"/>
        <end position="28"/>
    </location>
</feature>
<proteinExistence type="predicted"/>
<evidence type="ECO:0000313" key="2">
    <source>
        <dbReference type="EMBL" id="BDU02922.1"/>
    </source>
</evidence>
<name>A0ABN6UC81_9NOCA</name>
<evidence type="ECO:0000256" key="1">
    <source>
        <dbReference type="SAM" id="SignalP"/>
    </source>
</evidence>
<dbReference type="PROSITE" id="PS51257">
    <property type="entry name" value="PROKAR_LIPOPROTEIN"/>
    <property type="match status" value="1"/>
</dbReference>